<feature type="non-terminal residue" evidence="1">
    <location>
        <position position="52"/>
    </location>
</feature>
<accession>X1H1Y7</accession>
<gene>
    <name evidence="1" type="ORF">S03H2_35266</name>
</gene>
<dbReference type="AlphaFoldDB" id="X1H1Y7"/>
<comment type="caution">
    <text evidence="1">The sequence shown here is derived from an EMBL/GenBank/DDBJ whole genome shotgun (WGS) entry which is preliminary data.</text>
</comment>
<proteinExistence type="predicted"/>
<dbReference type="EMBL" id="BARU01021555">
    <property type="protein sequence ID" value="GAH47879.1"/>
    <property type="molecule type" value="Genomic_DNA"/>
</dbReference>
<reference evidence="1" key="1">
    <citation type="journal article" date="2014" name="Front. Microbiol.">
        <title>High frequency of phylogenetically diverse reductive dehalogenase-homologous genes in deep subseafloor sedimentary metagenomes.</title>
        <authorList>
            <person name="Kawai M."/>
            <person name="Futagami T."/>
            <person name="Toyoda A."/>
            <person name="Takaki Y."/>
            <person name="Nishi S."/>
            <person name="Hori S."/>
            <person name="Arai W."/>
            <person name="Tsubouchi T."/>
            <person name="Morono Y."/>
            <person name="Uchiyama I."/>
            <person name="Ito T."/>
            <person name="Fujiyama A."/>
            <person name="Inagaki F."/>
            <person name="Takami H."/>
        </authorList>
    </citation>
    <scope>NUCLEOTIDE SEQUENCE</scope>
    <source>
        <strain evidence="1">Expedition CK06-06</strain>
    </source>
</reference>
<evidence type="ECO:0000313" key="1">
    <source>
        <dbReference type="EMBL" id="GAH47879.1"/>
    </source>
</evidence>
<protein>
    <submittedName>
        <fullName evidence="1">Uncharacterized protein</fullName>
    </submittedName>
</protein>
<sequence length="52" mass="5738">MATPVIIEYAKIKEFYPEFLGAYSETLSKAKKDVQDAWGLRDGGLFPGAKGE</sequence>
<organism evidence="1">
    <name type="scientific">marine sediment metagenome</name>
    <dbReference type="NCBI Taxonomy" id="412755"/>
    <lineage>
        <taxon>unclassified sequences</taxon>
        <taxon>metagenomes</taxon>
        <taxon>ecological metagenomes</taxon>
    </lineage>
</organism>
<name>X1H1Y7_9ZZZZ</name>